<dbReference type="GO" id="GO:0015833">
    <property type="term" value="P:peptide transport"/>
    <property type="evidence" value="ECO:0007669"/>
    <property type="project" value="TreeGrafter"/>
</dbReference>
<evidence type="ECO:0000256" key="2">
    <source>
        <dbReference type="SAM" id="SignalP"/>
    </source>
</evidence>
<dbReference type="GO" id="GO:0043190">
    <property type="term" value="C:ATP-binding cassette (ABC) transporter complex"/>
    <property type="evidence" value="ECO:0007669"/>
    <property type="project" value="InterPro"/>
</dbReference>
<dbReference type="PANTHER" id="PTHR30290:SF83">
    <property type="entry name" value="ABC TRANSPORTER SUBSTRATE-BINDING PROTEIN"/>
    <property type="match status" value="1"/>
</dbReference>
<dbReference type="PROSITE" id="PS51257">
    <property type="entry name" value="PROKAR_LIPOPROTEIN"/>
    <property type="match status" value="1"/>
</dbReference>
<feature type="signal peptide" evidence="2">
    <location>
        <begin position="1"/>
        <end position="20"/>
    </location>
</feature>
<dbReference type="InterPro" id="IPR000914">
    <property type="entry name" value="SBP_5_dom"/>
</dbReference>
<dbReference type="PIRSF" id="PIRSF002741">
    <property type="entry name" value="MppA"/>
    <property type="match status" value="1"/>
</dbReference>
<keyword evidence="5" id="KW-1185">Reference proteome</keyword>
<reference evidence="4" key="1">
    <citation type="submission" date="2023-03" db="EMBL/GenBank/DDBJ databases">
        <title>Actinorhabdospora filicis NBRC 111898.</title>
        <authorList>
            <person name="Ichikawa N."/>
            <person name="Sato H."/>
            <person name="Tonouchi N."/>
        </authorList>
    </citation>
    <scope>NUCLEOTIDE SEQUENCE</scope>
    <source>
        <strain evidence="4">NBRC 111898</strain>
    </source>
</reference>
<keyword evidence="2" id="KW-0732">Signal</keyword>
<dbReference type="AlphaFoldDB" id="A0A9W6SS49"/>
<dbReference type="PANTHER" id="PTHR30290">
    <property type="entry name" value="PERIPLASMIC BINDING COMPONENT OF ABC TRANSPORTER"/>
    <property type="match status" value="1"/>
</dbReference>
<accession>A0A9W6SS49</accession>
<evidence type="ECO:0000313" key="5">
    <source>
        <dbReference type="Proteomes" id="UP001165079"/>
    </source>
</evidence>
<feature type="domain" description="Solute-binding protein family 5" evidence="3">
    <location>
        <begin position="116"/>
        <end position="495"/>
    </location>
</feature>
<feature type="chain" id="PRO_5040815378" evidence="2">
    <location>
        <begin position="21"/>
        <end position="584"/>
    </location>
</feature>
<dbReference type="GO" id="GO:1904680">
    <property type="term" value="F:peptide transmembrane transporter activity"/>
    <property type="evidence" value="ECO:0007669"/>
    <property type="project" value="TreeGrafter"/>
</dbReference>
<dbReference type="InterPro" id="IPR039424">
    <property type="entry name" value="SBP_5"/>
</dbReference>
<feature type="region of interest" description="Disordered" evidence="1">
    <location>
        <begin position="27"/>
        <end position="60"/>
    </location>
</feature>
<dbReference type="InterPro" id="IPR030678">
    <property type="entry name" value="Peptide/Ni-bd"/>
</dbReference>
<dbReference type="RefSeq" id="WP_285666421.1">
    <property type="nucleotide sequence ID" value="NZ_BSTX01000004.1"/>
</dbReference>
<dbReference type="EMBL" id="BSTX01000004">
    <property type="protein sequence ID" value="GLZ81088.1"/>
    <property type="molecule type" value="Genomic_DNA"/>
</dbReference>
<dbReference type="CDD" id="cd08506">
    <property type="entry name" value="PBP2_clavulanate_OppA2"/>
    <property type="match status" value="1"/>
</dbReference>
<dbReference type="GO" id="GO:0042597">
    <property type="term" value="C:periplasmic space"/>
    <property type="evidence" value="ECO:0007669"/>
    <property type="project" value="UniProtKB-ARBA"/>
</dbReference>
<comment type="caution">
    <text evidence="4">The sequence shown here is derived from an EMBL/GenBank/DDBJ whole genome shotgun (WGS) entry which is preliminary data.</text>
</comment>
<evidence type="ECO:0000256" key="1">
    <source>
        <dbReference type="SAM" id="MobiDB-lite"/>
    </source>
</evidence>
<evidence type="ECO:0000313" key="4">
    <source>
        <dbReference type="EMBL" id="GLZ81088.1"/>
    </source>
</evidence>
<organism evidence="4 5">
    <name type="scientific">Actinorhabdospora filicis</name>
    <dbReference type="NCBI Taxonomy" id="1785913"/>
    <lineage>
        <taxon>Bacteria</taxon>
        <taxon>Bacillati</taxon>
        <taxon>Actinomycetota</taxon>
        <taxon>Actinomycetes</taxon>
        <taxon>Micromonosporales</taxon>
        <taxon>Micromonosporaceae</taxon>
        <taxon>Actinorhabdospora</taxon>
    </lineage>
</organism>
<protein>
    <submittedName>
        <fullName evidence="4">ABC transporter</fullName>
    </submittedName>
</protein>
<name>A0A9W6SS49_9ACTN</name>
<dbReference type="Gene3D" id="3.10.105.10">
    <property type="entry name" value="Dipeptide-binding Protein, Domain 3"/>
    <property type="match status" value="1"/>
</dbReference>
<sequence>MKRRNVAAIAATLSAALIVAGCSKNKGDDGAGDNGQYETRNSLIGTAEDSKGPAPEMPGGRKGGTITFLQNNDFAHLDPAKVYVSTFSATANLIYRPLTTYKETLLPDGSIEMRLVGDLAVDPGKNVKNDCTVWEFTLKDGLKYEDGSPIKAADIAYGVARAFAPEAAAGPHYIQQWLAGDKNYNATYKGPYNGGAKVPPGVTVDGDKKITFTFNSPHCDMPFAAAMTTTAPVPEAKDTKEAYDSVPFSSGPYKIKSHTRGTSMELVRNEHWDPSTDATRHQYPDSFVWKFGSDIVATTNRLKTDEDPNMATYAGVDPAQSAAIWTDPALRKRSIAGSTQFVWYLNINTQRVTDVNVRKALNIAFDKTHYQQLNGGPPAGEIASTVMSPTTAGYKKFDAFGVPPAGDPEKAKTLLGGKSVKLTYAYGNTPVGQQIAAAIKEDLAKAGFDIELVAVDAERYYDVIGDKANKYDFYISGWGADWPLGSTIIPPTLDGREITDQGNYNSAYFDNAEVKTEIDRIMKLPVEQAAPEWAKLDQKIMTDYAPVVPLLYDGAFSLYGSNIGGAYLSKVSGCVNPASLFLKS</sequence>
<dbReference type="SUPFAM" id="SSF53850">
    <property type="entry name" value="Periplasmic binding protein-like II"/>
    <property type="match status" value="1"/>
</dbReference>
<evidence type="ECO:0000259" key="3">
    <source>
        <dbReference type="Pfam" id="PF00496"/>
    </source>
</evidence>
<dbReference type="Gene3D" id="3.40.190.10">
    <property type="entry name" value="Periplasmic binding protein-like II"/>
    <property type="match status" value="1"/>
</dbReference>
<gene>
    <name evidence="4" type="ORF">Afil01_58950</name>
</gene>
<proteinExistence type="predicted"/>
<dbReference type="Pfam" id="PF00496">
    <property type="entry name" value="SBP_bac_5"/>
    <property type="match status" value="1"/>
</dbReference>
<dbReference type="Proteomes" id="UP001165079">
    <property type="component" value="Unassembled WGS sequence"/>
</dbReference>